<accession>A0A1M5QBS5</accession>
<gene>
    <name evidence="4" type="ORF">SAMN04488044_1923</name>
</gene>
<reference evidence="5" key="1">
    <citation type="submission" date="2016-11" db="EMBL/GenBank/DDBJ databases">
        <authorList>
            <person name="Varghese N."/>
            <person name="Submissions S."/>
        </authorList>
    </citation>
    <scope>NUCLEOTIDE SEQUENCE [LARGE SCALE GENOMIC DNA]</scope>
    <source>
        <strain evidence="5">DSM 28223</strain>
    </source>
</reference>
<evidence type="ECO:0000259" key="3">
    <source>
        <dbReference type="Pfam" id="PF00171"/>
    </source>
</evidence>
<feature type="domain" description="Aldehyde dehydrogenase" evidence="3">
    <location>
        <begin position="31"/>
        <end position="491"/>
    </location>
</feature>
<dbReference type="Proteomes" id="UP000184211">
    <property type="component" value="Unassembled WGS sequence"/>
</dbReference>
<dbReference type="PANTHER" id="PTHR11699">
    <property type="entry name" value="ALDEHYDE DEHYDROGENASE-RELATED"/>
    <property type="match status" value="1"/>
</dbReference>
<proteinExistence type="inferred from homology"/>
<evidence type="ECO:0000313" key="5">
    <source>
        <dbReference type="Proteomes" id="UP000184211"/>
    </source>
</evidence>
<dbReference type="InterPro" id="IPR015590">
    <property type="entry name" value="Aldehyde_DH_dom"/>
</dbReference>
<dbReference type="Gene3D" id="3.40.605.10">
    <property type="entry name" value="Aldehyde Dehydrogenase, Chain A, domain 1"/>
    <property type="match status" value="1"/>
</dbReference>
<dbReference type="SUPFAM" id="SSF53720">
    <property type="entry name" value="ALDH-like"/>
    <property type="match status" value="1"/>
</dbReference>
<dbReference type="STRING" id="870908.SAMN04488044_1923"/>
<keyword evidence="5" id="KW-1185">Reference proteome</keyword>
<dbReference type="Pfam" id="PF00171">
    <property type="entry name" value="Aldedh"/>
    <property type="match status" value="1"/>
</dbReference>
<dbReference type="Gene3D" id="3.40.309.10">
    <property type="entry name" value="Aldehyde Dehydrogenase, Chain A, domain 2"/>
    <property type="match status" value="1"/>
</dbReference>
<dbReference type="AlphaFoldDB" id="A0A1M5QBS5"/>
<sequence>MNMMEKVTSEVRGFLASPLKLAIGGKQVDAKSSGTFRTFDPGTGEPIATLADGGAEDIDIAVKAAREAFNKSGWATMPSKDRAKIINKLADLIERDTAILGELESKDVGKPREQALAFDIPHTVGTFRYYADLSAEIEPRVPFNVEGSDAWSVRLPYGVCGFIFPWNFPFLLLGWGVAPALAAGNTVVIKPAEETPLTALYFAKLAAEAGVPDGVVNVVTGGGATAGAALAKHPDINRMSFTGSPEVGKMVAEACASNLTPAKLELGGKGAAVVFDDVDVDQAAKGLVGAITLNAGQVCCTASRWLVHENIAEEFINKAVAEMKGMKIGYGGEEASQIGPVVSEKQRSRVLGYLERAAKEGAEIYLAGGEEKVPGHDGFYIKPALLGGSPENIAAREEIFGPVAYIMTFKDEDEAIELVNSSPYGLANSVWTTDLDRAKRVSEKLVAGNSWINGHNLFNHGVSYGGCNLSGCGGGVLGADTLEDYYRRQSVVRPL</sequence>
<dbReference type="RefSeq" id="WP_072792838.1">
    <property type="nucleotide sequence ID" value="NZ_FQWM01000003.1"/>
</dbReference>
<dbReference type="EMBL" id="FQWM01000003">
    <property type="protein sequence ID" value="SHH10963.1"/>
    <property type="molecule type" value="Genomic_DNA"/>
</dbReference>
<dbReference type="FunFam" id="3.40.309.10:FF:000012">
    <property type="entry name" value="Betaine aldehyde dehydrogenase"/>
    <property type="match status" value="1"/>
</dbReference>
<dbReference type="GO" id="GO:0016620">
    <property type="term" value="F:oxidoreductase activity, acting on the aldehyde or oxo group of donors, NAD or NADP as acceptor"/>
    <property type="evidence" value="ECO:0007669"/>
    <property type="project" value="InterPro"/>
</dbReference>
<keyword evidence="2" id="KW-0560">Oxidoreductase</keyword>
<evidence type="ECO:0000256" key="2">
    <source>
        <dbReference type="ARBA" id="ARBA00023002"/>
    </source>
</evidence>
<protein>
    <submittedName>
        <fullName evidence="4">Aldehyde dehydrogenase (NAD+)</fullName>
    </submittedName>
</protein>
<evidence type="ECO:0000256" key="1">
    <source>
        <dbReference type="ARBA" id="ARBA00009986"/>
    </source>
</evidence>
<organism evidence="4 5">
    <name type="scientific">Cognatishimia maritima</name>
    <dbReference type="NCBI Taxonomy" id="870908"/>
    <lineage>
        <taxon>Bacteria</taxon>
        <taxon>Pseudomonadati</taxon>
        <taxon>Pseudomonadota</taxon>
        <taxon>Alphaproteobacteria</taxon>
        <taxon>Rhodobacterales</taxon>
        <taxon>Paracoccaceae</taxon>
        <taxon>Cognatishimia</taxon>
    </lineage>
</organism>
<dbReference type="InterPro" id="IPR016163">
    <property type="entry name" value="Ald_DH_C"/>
</dbReference>
<evidence type="ECO:0000313" key="4">
    <source>
        <dbReference type="EMBL" id="SHH10963.1"/>
    </source>
</evidence>
<dbReference type="InterPro" id="IPR016162">
    <property type="entry name" value="Ald_DH_N"/>
</dbReference>
<comment type="similarity">
    <text evidence="1">Belongs to the aldehyde dehydrogenase family.</text>
</comment>
<dbReference type="FunFam" id="3.40.605.10:FF:000007">
    <property type="entry name" value="NAD/NADP-dependent betaine aldehyde dehydrogenase"/>
    <property type="match status" value="1"/>
</dbReference>
<dbReference type="InterPro" id="IPR016161">
    <property type="entry name" value="Ald_DH/histidinol_DH"/>
</dbReference>
<name>A0A1M5QBS5_9RHOB</name>